<dbReference type="InParanoid" id="A0A165MI81"/>
<evidence type="ECO:0000313" key="2">
    <source>
        <dbReference type="EMBL" id="KZV99304.1"/>
    </source>
</evidence>
<accession>A0A165MI81</accession>
<dbReference type="EMBL" id="KV425911">
    <property type="protein sequence ID" value="KZV99304.1"/>
    <property type="molecule type" value="Genomic_DNA"/>
</dbReference>
<feature type="compositionally biased region" description="Low complexity" evidence="1">
    <location>
        <begin position="182"/>
        <end position="199"/>
    </location>
</feature>
<dbReference type="AlphaFoldDB" id="A0A165MI81"/>
<feature type="non-terminal residue" evidence="2">
    <location>
        <position position="1"/>
    </location>
</feature>
<feature type="region of interest" description="Disordered" evidence="1">
    <location>
        <begin position="182"/>
        <end position="224"/>
    </location>
</feature>
<dbReference type="PANTHER" id="PTHR34587">
    <property type="entry name" value="VWFA DOMAIN-CONTAINING PROTEIN"/>
    <property type="match status" value="1"/>
</dbReference>
<proteinExistence type="predicted"/>
<reference evidence="2 3" key="1">
    <citation type="journal article" date="2016" name="Mol. Biol. Evol.">
        <title>Comparative Genomics of Early-Diverging Mushroom-Forming Fungi Provides Insights into the Origins of Lignocellulose Decay Capabilities.</title>
        <authorList>
            <person name="Nagy L.G."/>
            <person name="Riley R."/>
            <person name="Tritt A."/>
            <person name="Adam C."/>
            <person name="Daum C."/>
            <person name="Floudas D."/>
            <person name="Sun H."/>
            <person name="Yadav J.S."/>
            <person name="Pangilinan J."/>
            <person name="Larsson K.H."/>
            <person name="Matsuura K."/>
            <person name="Barry K."/>
            <person name="Labutti K."/>
            <person name="Kuo R."/>
            <person name="Ohm R.A."/>
            <person name="Bhattacharya S.S."/>
            <person name="Shirouzu T."/>
            <person name="Yoshinaga Y."/>
            <person name="Martin F.M."/>
            <person name="Grigoriev I.V."/>
            <person name="Hibbett D.S."/>
        </authorList>
    </citation>
    <scope>NUCLEOTIDE SEQUENCE [LARGE SCALE GENOMIC DNA]</scope>
    <source>
        <strain evidence="2 3">HHB12029</strain>
    </source>
</reference>
<evidence type="ECO:0000313" key="3">
    <source>
        <dbReference type="Proteomes" id="UP000077266"/>
    </source>
</evidence>
<keyword evidence="3" id="KW-1185">Reference proteome</keyword>
<feature type="compositionally biased region" description="Basic residues" evidence="1">
    <location>
        <begin position="215"/>
        <end position="224"/>
    </location>
</feature>
<organism evidence="2 3">
    <name type="scientific">Exidia glandulosa HHB12029</name>
    <dbReference type="NCBI Taxonomy" id="1314781"/>
    <lineage>
        <taxon>Eukaryota</taxon>
        <taxon>Fungi</taxon>
        <taxon>Dikarya</taxon>
        <taxon>Basidiomycota</taxon>
        <taxon>Agaricomycotina</taxon>
        <taxon>Agaricomycetes</taxon>
        <taxon>Auriculariales</taxon>
        <taxon>Exidiaceae</taxon>
        <taxon>Exidia</taxon>
    </lineage>
</organism>
<gene>
    <name evidence="2" type="ORF">EXIGLDRAFT_725913</name>
</gene>
<name>A0A165MI81_EXIGL</name>
<dbReference type="InterPro" id="IPR053216">
    <property type="entry name" value="Appressorial_penetr-assoc"/>
</dbReference>
<evidence type="ECO:0000256" key="1">
    <source>
        <dbReference type="SAM" id="MobiDB-lite"/>
    </source>
</evidence>
<protein>
    <submittedName>
        <fullName evidence="2">Uncharacterized protein</fullName>
    </submittedName>
</protein>
<dbReference type="STRING" id="1314781.A0A165MI81"/>
<dbReference type="OrthoDB" id="2336871at2759"/>
<dbReference type="PANTHER" id="PTHR34587:SF2">
    <property type="entry name" value="G-PROTEIN COUPLED RECEPTORS FAMILY 1 PROFILE DOMAIN-CONTAINING PROTEIN"/>
    <property type="match status" value="1"/>
</dbReference>
<sequence length="224" mass="22828">MPSAKVLFPPNNAVIEEGTDINFQIKVRSIQTGSFTNAQRTYYSAPQQLNAQGIMIGHQHVTVNEEPAADSTEPLDPQDFVFFKGLNDPAVNDVLSATAVGGLKAGFYRACTLGSSANHTPIIPPIAQRASGEDCVRFQVVAAGQGNNGGNNAGANAGADANAGAGANAGADANAGANTGANAGNANAGNANAGNANAGKGKGRGRGRAQGQRRFSPKLRSRRQ</sequence>
<dbReference type="Proteomes" id="UP000077266">
    <property type="component" value="Unassembled WGS sequence"/>
</dbReference>